<sequence length="136" mass="15598">MLLWGCFYPGGYGPLVALDGKVVQDKGRKFYPQEDGTSCHTGKKSRGWKEAQPEINSFNFWAAQSPDLNPIEHIWAYIEKRSIEDRRHYISNSEQLRACIHEEWKKLDLGLAGRLAANMPRRCQAVIDARGSVTRY</sequence>
<accession>A0A168IPX2</accession>
<evidence type="ECO:0008006" key="3">
    <source>
        <dbReference type="Google" id="ProtNLM"/>
    </source>
</evidence>
<evidence type="ECO:0000313" key="2">
    <source>
        <dbReference type="Proteomes" id="UP000077051"/>
    </source>
</evidence>
<name>A0A168IPX2_MUCCL</name>
<dbReference type="STRING" id="747725.A0A168IPX2"/>
<dbReference type="Proteomes" id="UP000077051">
    <property type="component" value="Unassembled WGS sequence"/>
</dbReference>
<proteinExistence type="predicted"/>
<gene>
    <name evidence="1" type="ORF">MUCCIDRAFT_113666</name>
</gene>
<dbReference type="GO" id="GO:0003676">
    <property type="term" value="F:nucleic acid binding"/>
    <property type="evidence" value="ECO:0007669"/>
    <property type="project" value="InterPro"/>
</dbReference>
<dbReference type="EMBL" id="AMYB01000007">
    <property type="protein sequence ID" value="OAD00204.1"/>
    <property type="molecule type" value="Genomic_DNA"/>
</dbReference>
<organism evidence="1 2">
    <name type="scientific">Mucor lusitanicus CBS 277.49</name>
    <dbReference type="NCBI Taxonomy" id="747725"/>
    <lineage>
        <taxon>Eukaryota</taxon>
        <taxon>Fungi</taxon>
        <taxon>Fungi incertae sedis</taxon>
        <taxon>Mucoromycota</taxon>
        <taxon>Mucoromycotina</taxon>
        <taxon>Mucoromycetes</taxon>
        <taxon>Mucorales</taxon>
        <taxon>Mucorineae</taxon>
        <taxon>Mucoraceae</taxon>
        <taxon>Mucor</taxon>
    </lineage>
</organism>
<dbReference type="OrthoDB" id="2283219at2759"/>
<reference evidence="1 2" key="1">
    <citation type="submission" date="2015-06" db="EMBL/GenBank/DDBJ databases">
        <title>Expansion of signal transduction pathways in fungi by whole-genome duplication.</title>
        <authorList>
            <consortium name="DOE Joint Genome Institute"/>
            <person name="Corrochano L.M."/>
            <person name="Kuo A."/>
            <person name="Marcet-Houben M."/>
            <person name="Polaino S."/>
            <person name="Salamov A."/>
            <person name="Villalobos J.M."/>
            <person name="Alvarez M.I."/>
            <person name="Avalos J."/>
            <person name="Benito E.P."/>
            <person name="Benoit I."/>
            <person name="Burger G."/>
            <person name="Camino L.P."/>
            <person name="Canovas D."/>
            <person name="Cerda-Olmedo E."/>
            <person name="Cheng J.-F."/>
            <person name="Dominguez A."/>
            <person name="Elias M."/>
            <person name="Eslava A.P."/>
            <person name="Glaser F."/>
            <person name="Grimwood J."/>
            <person name="Gutierrez G."/>
            <person name="Heitman J."/>
            <person name="Henrissat B."/>
            <person name="Iturriaga E.A."/>
            <person name="Lang B.F."/>
            <person name="Lavin J.L."/>
            <person name="Lee S."/>
            <person name="Li W."/>
            <person name="Lindquist E."/>
            <person name="Lopez-Garcia S."/>
            <person name="Luque E.M."/>
            <person name="Marcos A.T."/>
            <person name="Martin J."/>
            <person name="Mccluskey K."/>
            <person name="Medina H.R."/>
            <person name="Miralles-Duran A."/>
            <person name="Miyazaki A."/>
            <person name="Munoz-Torres E."/>
            <person name="Oguiza J.A."/>
            <person name="Ohm R."/>
            <person name="Olmedo M."/>
            <person name="Orejas M."/>
            <person name="Ortiz-Castellanos L."/>
            <person name="Pisabarro A.G."/>
            <person name="Rodriguez-Romero J."/>
            <person name="Ruiz-Herrera J."/>
            <person name="Ruiz-Vazquez R."/>
            <person name="Sanz C."/>
            <person name="Schackwitz W."/>
            <person name="Schmutz J."/>
            <person name="Shahriari M."/>
            <person name="Shelest E."/>
            <person name="Silva-Franco F."/>
            <person name="Soanes D."/>
            <person name="Syed K."/>
            <person name="Tagua V.G."/>
            <person name="Talbot N.J."/>
            <person name="Thon M."/>
            <person name="De Vries R.P."/>
            <person name="Wiebenga A."/>
            <person name="Yadav J.S."/>
            <person name="Braun E.L."/>
            <person name="Baker S."/>
            <person name="Garre V."/>
            <person name="Horwitz B."/>
            <person name="Torres-Martinez S."/>
            <person name="Idnurm A."/>
            <person name="Herrera-Estrella A."/>
            <person name="Gabaldon T."/>
            <person name="Grigoriev I.V."/>
        </authorList>
    </citation>
    <scope>NUCLEOTIDE SEQUENCE [LARGE SCALE GENOMIC DNA]</scope>
    <source>
        <strain evidence="1 2">CBS 277.49</strain>
    </source>
</reference>
<keyword evidence="2" id="KW-1185">Reference proteome</keyword>
<dbReference type="AlphaFoldDB" id="A0A168IPX2"/>
<evidence type="ECO:0000313" key="1">
    <source>
        <dbReference type="EMBL" id="OAD00204.1"/>
    </source>
</evidence>
<comment type="caution">
    <text evidence="1">The sequence shown here is derived from an EMBL/GenBank/DDBJ whole genome shotgun (WGS) entry which is preliminary data.</text>
</comment>
<dbReference type="VEuPathDB" id="FungiDB:MUCCIDRAFT_113666"/>
<protein>
    <recommendedName>
        <fullName evidence="3">Tc1-like transposase DDE domain-containing protein</fullName>
    </recommendedName>
</protein>
<dbReference type="Gene3D" id="3.30.420.10">
    <property type="entry name" value="Ribonuclease H-like superfamily/Ribonuclease H"/>
    <property type="match status" value="1"/>
</dbReference>
<dbReference type="InterPro" id="IPR036397">
    <property type="entry name" value="RNaseH_sf"/>
</dbReference>